<dbReference type="RefSeq" id="WP_105483033.1">
    <property type="nucleotide sequence ID" value="NZ_NIGF01000004.1"/>
</dbReference>
<dbReference type="SUPFAM" id="SSF52540">
    <property type="entry name" value="P-loop containing nucleoside triphosphate hydrolases"/>
    <property type="match status" value="1"/>
</dbReference>
<evidence type="ECO:0000256" key="2">
    <source>
        <dbReference type="PIRSR" id="PIRSR007531-2"/>
    </source>
</evidence>
<evidence type="ECO:0000313" key="4">
    <source>
        <dbReference type="Proteomes" id="UP000237684"/>
    </source>
</evidence>
<dbReference type="AlphaFoldDB" id="A0A2S8SV29"/>
<feature type="active site" evidence="1">
    <location>
        <position position="45"/>
    </location>
</feature>
<evidence type="ECO:0000313" key="3">
    <source>
        <dbReference type="EMBL" id="PQV64657.1"/>
    </source>
</evidence>
<dbReference type="Gene3D" id="3.40.50.300">
    <property type="entry name" value="P-loop containing nucleotide triphosphate hydrolases"/>
    <property type="match status" value="1"/>
</dbReference>
<evidence type="ECO:0000256" key="1">
    <source>
        <dbReference type="PIRSR" id="PIRSR007531-1"/>
    </source>
</evidence>
<comment type="caution">
    <text evidence="3">The sequence shown here is derived from an EMBL/GenBank/DDBJ whole genome shotgun (WGS) entry which is preliminary data.</text>
</comment>
<gene>
    <name evidence="3" type="ORF">B1R32_104151</name>
</gene>
<dbReference type="Proteomes" id="UP000237684">
    <property type="component" value="Unassembled WGS sequence"/>
</dbReference>
<dbReference type="OrthoDB" id="1493892at2"/>
<dbReference type="InterPro" id="IPR012853">
    <property type="entry name" value="CPT"/>
</dbReference>
<organism evidence="3 4">
    <name type="scientific">Abditibacterium utsteinense</name>
    <dbReference type="NCBI Taxonomy" id="1960156"/>
    <lineage>
        <taxon>Bacteria</taxon>
        <taxon>Pseudomonadati</taxon>
        <taxon>Abditibacteriota</taxon>
        <taxon>Abditibacteriia</taxon>
        <taxon>Abditibacteriales</taxon>
        <taxon>Abditibacteriaceae</taxon>
        <taxon>Abditibacterium</taxon>
    </lineage>
</organism>
<dbReference type="InterPro" id="IPR027417">
    <property type="entry name" value="P-loop_NTPase"/>
</dbReference>
<dbReference type="Pfam" id="PF07931">
    <property type="entry name" value="CPT"/>
    <property type="match status" value="1"/>
</dbReference>
<dbReference type="EMBL" id="NIGF01000004">
    <property type="protein sequence ID" value="PQV64657.1"/>
    <property type="molecule type" value="Genomic_DNA"/>
</dbReference>
<keyword evidence="4" id="KW-1185">Reference proteome</keyword>
<dbReference type="PIRSF" id="PIRSF007531">
    <property type="entry name" value="CPT"/>
    <property type="match status" value="1"/>
</dbReference>
<sequence length="191" mass="21965">MNSQIKSERAGKIILLNGASSSGKSTLSKALQAELDKPFWHFSIDHLMAAKTLPTQRIEQGDFAWDDMRSQFFEGFHHCLPALAHAGNNLIVEHIVETKGWMQRLLNILEPLDVFYIGIHCPLPELERREIERGDRKIGEARGDYEVTHTFGIYDLEINSTELLERNVDKVISAWQRRDYPSAFDKMRDVI</sequence>
<feature type="binding site" evidence="2">
    <location>
        <begin position="18"/>
        <end position="25"/>
    </location>
    <ligand>
        <name>ATP</name>
        <dbReference type="ChEBI" id="CHEBI:30616"/>
    </ligand>
</feature>
<protein>
    <submittedName>
        <fullName evidence="3">Chloramphenicol 3-O phosphotransferase</fullName>
    </submittedName>
</protein>
<reference evidence="3 4" key="1">
    <citation type="journal article" date="2018" name="Syst. Appl. Microbiol.">
        <title>Abditibacterium utsteinense sp. nov., the first cultivated member of candidate phylum FBP, isolated from ice-free Antarctic soil samples.</title>
        <authorList>
            <person name="Tahon G."/>
            <person name="Tytgat B."/>
            <person name="Lebbe L."/>
            <person name="Carlier A."/>
            <person name="Willems A."/>
        </authorList>
    </citation>
    <scope>NUCLEOTIDE SEQUENCE [LARGE SCALE GENOMIC DNA]</scope>
    <source>
        <strain evidence="3 4">LMG 29911</strain>
    </source>
</reference>
<dbReference type="InParanoid" id="A0A2S8SV29"/>
<dbReference type="GO" id="GO:0016740">
    <property type="term" value="F:transferase activity"/>
    <property type="evidence" value="ECO:0007669"/>
    <property type="project" value="UniProtKB-KW"/>
</dbReference>
<accession>A0A2S8SV29</accession>
<keyword evidence="3" id="KW-0808">Transferase</keyword>
<proteinExistence type="predicted"/>
<name>A0A2S8SV29_9BACT</name>
<dbReference type="GO" id="GO:0005524">
    <property type="term" value="F:ATP binding"/>
    <property type="evidence" value="ECO:0007669"/>
    <property type="project" value="InterPro"/>
</dbReference>